<dbReference type="PANTHER" id="PTHR34676:SF8">
    <property type="entry name" value="TRANSMEMBRANE PROTEIN"/>
    <property type="match status" value="1"/>
</dbReference>
<dbReference type="PANTHER" id="PTHR34676">
    <property type="entry name" value="DUF4219 DOMAIN-CONTAINING PROTEIN-RELATED"/>
    <property type="match status" value="1"/>
</dbReference>
<gene>
    <name evidence="2" type="primary">LOC104214783</name>
</gene>
<name>A0A1U7VLS7_NICSY</name>
<reference evidence="2" key="2">
    <citation type="submission" date="2025-08" db="UniProtKB">
        <authorList>
            <consortium name="RefSeq"/>
        </authorList>
    </citation>
    <scope>IDENTIFICATION</scope>
    <source>
        <tissue evidence="2">Leaf</tissue>
    </source>
</reference>
<dbReference type="Proteomes" id="UP000189701">
    <property type="component" value="Unplaced"/>
</dbReference>
<reference evidence="1" key="1">
    <citation type="journal article" date="2013" name="Genome Biol.">
        <title>Reference genomes and transcriptomes of Nicotiana sylvestris and Nicotiana tomentosiformis.</title>
        <authorList>
            <person name="Sierro N."/>
            <person name="Battey J.N."/>
            <person name="Ouadi S."/>
            <person name="Bovet L."/>
            <person name="Goepfert S."/>
            <person name="Bakaher N."/>
            <person name="Peitsch M.C."/>
            <person name="Ivanov N.V."/>
        </authorList>
    </citation>
    <scope>NUCLEOTIDE SEQUENCE [LARGE SCALE GENOMIC DNA]</scope>
</reference>
<accession>A0A1U7VLS7</accession>
<dbReference type="eggNOG" id="KOG0017">
    <property type="taxonomic scope" value="Eukaryota"/>
</dbReference>
<evidence type="ECO:0000313" key="2">
    <source>
        <dbReference type="RefSeq" id="XP_009762800.1"/>
    </source>
</evidence>
<organism evidence="1 2">
    <name type="scientific">Nicotiana sylvestris</name>
    <name type="common">Wood tobacco</name>
    <name type="synonym">South American tobacco</name>
    <dbReference type="NCBI Taxonomy" id="4096"/>
    <lineage>
        <taxon>Eukaryota</taxon>
        <taxon>Viridiplantae</taxon>
        <taxon>Streptophyta</taxon>
        <taxon>Embryophyta</taxon>
        <taxon>Tracheophyta</taxon>
        <taxon>Spermatophyta</taxon>
        <taxon>Magnoliopsida</taxon>
        <taxon>eudicotyledons</taxon>
        <taxon>Gunneridae</taxon>
        <taxon>Pentapetalae</taxon>
        <taxon>asterids</taxon>
        <taxon>lamiids</taxon>
        <taxon>Solanales</taxon>
        <taxon>Solanaceae</taxon>
        <taxon>Nicotianoideae</taxon>
        <taxon>Nicotianeae</taxon>
        <taxon>Nicotiana</taxon>
    </lineage>
</organism>
<dbReference type="Pfam" id="PF14223">
    <property type="entry name" value="Retrotran_gag_2"/>
    <property type="match status" value="1"/>
</dbReference>
<protein>
    <submittedName>
        <fullName evidence="2">Uncharacterized protein DDB_G0283697-like</fullName>
    </submittedName>
</protein>
<dbReference type="RefSeq" id="XP_009762800.1">
    <property type="nucleotide sequence ID" value="XM_009764498.1"/>
</dbReference>
<dbReference type="AlphaFoldDB" id="A0A1U7VLS7"/>
<feature type="non-terminal residue" evidence="2">
    <location>
        <position position="1"/>
    </location>
</feature>
<proteinExistence type="predicted"/>
<keyword evidence="1" id="KW-1185">Reference proteome</keyword>
<sequence length="350" mass="40332">DVICDGPFVPTKIVGDPTVAVTVPKTRKEFNNVDRKTIEKNFRAKKILVCDIGPDECNRISACQSAKEIWEALQTAHEGTTQVKQSNIDTLTTEYEPLRMKDDESIQDMHTRFTSIINELHSLGEIIPRNKLVRKILSVLPSSWESKVNVITDAKDLQELTIDELVGNLKTYEMKKKKKNNNNKRREPKRDKNMVLKIDINDSSGEDGDMTYLIRRFQKMKDRYKNNFDKVTKRKPVPDKFFKRKNVADNIVKQALTAWGDSSSESEEENNHGDNSMMVVESEETEYDSIFALMAQSDDDEDDDDDEINFLDVQRNLKSYSHKKLIFLANVLIDAYHSLINDKDTLTMEL</sequence>
<evidence type="ECO:0000313" key="1">
    <source>
        <dbReference type="Proteomes" id="UP000189701"/>
    </source>
</evidence>